<keyword evidence="4" id="KW-1185">Reference proteome</keyword>
<evidence type="ECO:0000313" key="3">
    <source>
        <dbReference type="EMBL" id="THU83512.1"/>
    </source>
</evidence>
<dbReference type="EMBL" id="ML179658">
    <property type="protein sequence ID" value="THU83512.1"/>
    <property type="molecule type" value="Genomic_DNA"/>
</dbReference>
<dbReference type="OrthoDB" id="2745898at2759"/>
<gene>
    <name evidence="3" type="ORF">K435DRAFT_689453</name>
    <name evidence="2" type="ORF">K435DRAFT_696041</name>
</gene>
<evidence type="ECO:0000313" key="2">
    <source>
        <dbReference type="EMBL" id="THU80249.1"/>
    </source>
</evidence>
<dbReference type="AlphaFoldDB" id="A0A4S8KWE0"/>
<dbReference type="Proteomes" id="UP000297245">
    <property type="component" value="Unassembled WGS sequence"/>
</dbReference>
<dbReference type="EMBL" id="ML179923">
    <property type="protein sequence ID" value="THU80249.1"/>
    <property type="molecule type" value="Genomic_DNA"/>
</dbReference>
<accession>A0A4S8KWE0</accession>
<evidence type="ECO:0000259" key="1">
    <source>
        <dbReference type="Pfam" id="PF00646"/>
    </source>
</evidence>
<feature type="domain" description="F-box" evidence="1">
    <location>
        <begin position="13"/>
        <end position="43"/>
    </location>
</feature>
<sequence>MSSSDSILCAPQNLPQEIVETVIDHCSDFRSTLLSCALVSKKWLPRSQYHLFREIRVFGYPQVVRSRLLYL</sequence>
<dbReference type="InterPro" id="IPR001810">
    <property type="entry name" value="F-box_dom"/>
</dbReference>
<name>A0A4S8KWE0_DENBC</name>
<proteinExistence type="predicted"/>
<dbReference type="Pfam" id="PF00646">
    <property type="entry name" value="F-box"/>
    <property type="match status" value="1"/>
</dbReference>
<organism evidence="2 4">
    <name type="scientific">Dendrothele bispora (strain CBS 962.96)</name>
    <dbReference type="NCBI Taxonomy" id="1314807"/>
    <lineage>
        <taxon>Eukaryota</taxon>
        <taxon>Fungi</taxon>
        <taxon>Dikarya</taxon>
        <taxon>Basidiomycota</taxon>
        <taxon>Agaricomycotina</taxon>
        <taxon>Agaricomycetes</taxon>
        <taxon>Agaricomycetidae</taxon>
        <taxon>Agaricales</taxon>
        <taxon>Agaricales incertae sedis</taxon>
        <taxon>Dendrothele</taxon>
    </lineage>
</organism>
<evidence type="ECO:0000313" key="4">
    <source>
        <dbReference type="Proteomes" id="UP000297245"/>
    </source>
</evidence>
<reference evidence="2 4" key="1">
    <citation type="journal article" date="2019" name="Nat. Ecol. Evol.">
        <title>Megaphylogeny resolves global patterns of mushroom evolution.</title>
        <authorList>
            <person name="Varga T."/>
            <person name="Krizsan K."/>
            <person name="Foldi C."/>
            <person name="Dima B."/>
            <person name="Sanchez-Garcia M."/>
            <person name="Sanchez-Ramirez S."/>
            <person name="Szollosi G.J."/>
            <person name="Szarkandi J.G."/>
            <person name="Papp V."/>
            <person name="Albert L."/>
            <person name="Andreopoulos W."/>
            <person name="Angelini C."/>
            <person name="Antonin V."/>
            <person name="Barry K.W."/>
            <person name="Bougher N.L."/>
            <person name="Buchanan P."/>
            <person name="Buyck B."/>
            <person name="Bense V."/>
            <person name="Catcheside P."/>
            <person name="Chovatia M."/>
            <person name="Cooper J."/>
            <person name="Damon W."/>
            <person name="Desjardin D."/>
            <person name="Finy P."/>
            <person name="Geml J."/>
            <person name="Haridas S."/>
            <person name="Hughes K."/>
            <person name="Justo A."/>
            <person name="Karasinski D."/>
            <person name="Kautmanova I."/>
            <person name="Kiss B."/>
            <person name="Kocsube S."/>
            <person name="Kotiranta H."/>
            <person name="LaButti K.M."/>
            <person name="Lechner B.E."/>
            <person name="Liimatainen K."/>
            <person name="Lipzen A."/>
            <person name="Lukacs Z."/>
            <person name="Mihaltcheva S."/>
            <person name="Morgado L.N."/>
            <person name="Niskanen T."/>
            <person name="Noordeloos M.E."/>
            <person name="Ohm R.A."/>
            <person name="Ortiz-Santana B."/>
            <person name="Ovrebo C."/>
            <person name="Racz N."/>
            <person name="Riley R."/>
            <person name="Savchenko A."/>
            <person name="Shiryaev A."/>
            <person name="Soop K."/>
            <person name="Spirin V."/>
            <person name="Szebenyi C."/>
            <person name="Tomsovsky M."/>
            <person name="Tulloss R.E."/>
            <person name="Uehling J."/>
            <person name="Grigoriev I.V."/>
            <person name="Vagvolgyi C."/>
            <person name="Papp T."/>
            <person name="Martin F.M."/>
            <person name="Miettinen O."/>
            <person name="Hibbett D.S."/>
            <person name="Nagy L.G."/>
        </authorList>
    </citation>
    <scope>NUCLEOTIDE SEQUENCE [LARGE SCALE GENOMIC DNA]</scope>
    <source>
        <strain evidence="2 4">CBS 962.96</strain>
    </source>
</reference>
<feature type="non-terminal residue" evidence="2">
    <location>
        <position position="71"/>
    </location>
</feature>
<protein>
    <recommendedName>
        <fullName evidence="1">F-box domain-containing protein</fullName>
    </recommendedName>
</protein>